<keyword evidence="3" id="KW-0472">Membrane</keyword>
<evidence type="ECO:0000256" key="4">
    <source>
        <dbReference type="ARBA" id="ARBA00023139"/>
    </source>
</evidence>
<keyword evidence="2 6" id="KW-0732">Signal</keyword>
<keyword evidence="5 7" id="KW-0449">Lipoprotein</keyword>
<dbReference type="PANTHER" id="PTHR43649:SF33">
    <property type="entry name" value="POLYGALACTURONAN_RHAMNOGALACTURONAN-BINDING PROTEIN YTCQ"/>
    <property type="match status" value="1"/>
</dbReference>
<feature type="signal peptide" evidence="6">
    <location>
        <begin position="1"/>
        <end position="23"/>
    </location>
</feature>
<dbReference type="PANTHER" id="PTHR43649">
    <property type="entry name" value="ARABINOSE-BINDING PROTEIN-RELATED"/>
    <property type="match status" value="1"/>
</dbReference>
<dbReference type="InterPro" id="IPR006059">
    <property type="entry name" value="SBP"/>
</dbReference>
<dbReference type="PROSITE" id="PS51257">
    <property type="entry name" value="PROKAR_LIPOPROTEIN"/>
    <property type="match status" value="1"/>
</dbReference>
<proteinExistence type="predicted"/>
<protein>
    <submittedName>
        <fullName evidence="7">Lipoprotein LplA</fullName>
    </submittedName>
</protein>
<dbReference type="Pfam" id="PF01547">
    <property type="entry name" value="SBP_bac_1"/>
    <property type="match status" value="1"/>
</dbReference>
<dbReference type="SUPFAM" id="SSF53850">
    <property type="entry name" value="Periplasmic binding protein-like II"/>
    <property type="match status" value="1"/>
</dbReference>
<evidence type="ECO:0000256" key="1">
    <source>
        <dbReference type="ARBA" id="ARBA00022475"/>
    </source>
</evidence>
<evidence type="ECO:0000313" key="8">
    <source>
        <dbReference type="Proteomes" id="UP000306509"/>
    </source>
</evidence>
<reference evidence="7 8" key="1">
    <citation type="journal article" date="2019" name="Anaerobe">
        <title>Detection of Robinsoniella peoriensis in multiple bone samples of a trauma patient.</title>
        <authorList>
            <person name="Schrottner P."/>
            <person name="Hartwich K."/>
            <person name="Bunk B."/>
            <person name="Schober I."/>
            <person name="Helbig S."/>
            <person name="Rudolph W.W."/>
            <person name="Gunzer F."/>
        </authorList>
    </citation>
    <scope>NUCLEOTIDE SEQUENCE [LARGE SCALE GENOMIC DNA]</scope>
    <source>
        <strain evidence="7 8">DSM 106044</strain>
    </source>
</reference>
<feature type="chain" id="PRO_5038429543" evidence="6">
    <location>
        <begin position="24"/>
        <end position="520"/>
    </location>
</feature>
<dbReference type="Gene3D" id="3.40.190.10">
    <property type="entry name" value="Periplasmic binding protein-like II"/>
    <property type="match status" value="2"/>
</dbReference>
<keyword evidence="4" id="KW-0564">Palmitate</keyword>
<evidence type="ECO:0000313" key="7">
    <source>
        <dbReference type="EMBL" id="TLD01131.1"/>
    </source>
</evidence>
<keyword evidence="8" id="KW-1185">Reference proteome</keyword>
<accession>A0A4U8Q8A4</accession>
<name>A0A4U8Q8A4_9FIRM</name>
<evidence type="ECO:0000256" key="5">
    <source>
        <dbReference type="ARBA" id="ARBA00023288"/>
    </source>
</evidence>
<evidence type="ECO:0000256" key="2">
    <source>
        <dbReference type="ARBA" id="ARBA00022729"/>
    </source>
</evidence>
<evidence type="ECO:0000256" key="3">
    <source>
        <dbReference type="ARBA" id="ARBA00023136"/>
    </source>
</evidence>
<dbReference type="STRING" id="180332.GCA_000797495_04859"/>
<dbReference type="AlphaFoldDB" id="A0A4U8Q8A4"/>
<dbReference type="Proteomes" id="UP000306509">
    <property type="component" value="Unassembled WGS sequence"/>
</dbReference>
<dbReference type="InterPro" id="IPR050490">
    <property type="entry name" value="Bact_solute-bd_prot1"/>
</dbReference>
<keyword evidence="1" id="KW-1003">Cell membrane</keyword>
<evidence type="ECO:0000256" key="6">
    <source>
        <dbReference type="SAM" id="SignalP"/>
    </source>
</evidence>
<comment type="caution">
    <text evidence="7">The sequence shown here is derived from an EMBL/GenBank/DDBJ whole genome shotgun (WGS) entry which is preliminary data.</text>
</comment>
<dbReference type="EMBL" id="QGQD01000043">
    <property type="protein sequence ID" value="TLD01131.1"/>
    <property type="molecule type" value="Genomic_DNA"/>
</dbReference>
<gene>
    <name evidence="7" type="primary">lipO_7</name>
    <name evidence="7" type="ORF">DSM106044_01922</name>
</gene>
<dbReference type="RefSeq" id="WP_138002356.1">
    <property type="nucleotide sequence ID" value="NZ_QGQD01000043.1"/>
</dbReference>
<organism evidence="7 8">
    <name type="scientific">Robinsoniella peoriensis</name>
    <dbReference type="NCBI Taxonomy" id="180332"/>
    <lineage>
        <taxon>Bacteria</taxon>
        <taxon>Bacillati</taxon>
        <taxon>Bacillota</taxon>
        <taxon>Clostridia</taxon>
        <taxon>Lachnospirales</taxon>
        <taxon>Lachnospiraceae</taxon>
        <taxon>Robinsoniella</taxon>
    </lineage>
</organism>
<sequence precursor="true">MKRKQITVLLLTAVLGLSMIFGAAGCGKVKDSTATASKGEGSKEFTAFMFLSGTPFNSDWEVWKEVEKKTGVKLKGLVASSNSDYATAFQNMVASGQLADIIACDLTTDMEKLGKDGGVIPLNDLIEEHAPHIKEALDNDPNLKYQATAEDGHIYNIPLGKELKSSQFYWIRQDWLDKLGLKAPETVDELHDVLTAFKNNDPNGNGKADEIPLFDRSATSETEMGEYLALWDSSASFYPRDGKITFEPLTDNYKLAVKNLAQWYKEGLIDPEIFTRGMSARDTLLSNNTGGFTHDWVSTGNYNDSLGEEIPGFNMVAIAPLKDQNGNVKERDYRYAECGWGISSQCKDPESAIAFMDFMFTEEGSDLMNWGIEGRAYTVDDNGGKAFTEEVFKSGLAPVEYLRSLGSQYRAGYIQAADYEYATMNDAGKAANKLYDSHDEWFSAPKLPELKLSTEDMDEYKSIMSGIQPIVYEKLQSWILGSSNIDDEYDAFIQELKDRNIEKAIEIQQTAYDNYIKVTK</sequence>